<keyword evidence="1" id="KW-0812">Transmembrane</keyword>
<dbReference type="AlphaFoldDB" id="A0A3L8P7J8"/>
<protein>
    <submittedName>
        <fullName evidence="2">Uncharacterized protein</fullName>
    </submittedName>
</protein>
<feature type="transmembrane region" description="Helical" evidence="1">
    <location>
        <begin position="31"/>
        <end position="57"/>
    </location>
</feature>
<dbReference type="EMBL" id="RDBE01000001">
    <property type="protein sequence ID" value="RLV51181.1"/>
    <property type="molecule type" value="Genomic_DNA"/>
</dbReference>
<keyword evidence="1" id="KW-0472">Membrane</keyword>
<dbReference type="Proteomes" id="UP000281708">
    <property type="component" value="Unassembled WGS sequence"/>
</dbReference>
<dbReference type="RefSeq" id="WP_121804861.1">
    <property type="nucleotide sequence ID" value="NZ_RDBE01000001.1"/>
</dbReference>
<sequence length="101" mass="10433">MTVTAPPATDVGEEARAAVHVGLWVSATRCLLTYVVAPALGALGLVLGPVGLVLQLAGALTATAGARRLWRLGHRLRWPYVAVAAAVDAASLTVLVQAVRR</sequence>
<evidence type="ECO:0000313" key="3">
    <source>
        <dbReference type="Proteomes" id="UP000281708"/>
    </source>
</evidence>
<reference evidence="2 3" key="1">
    <citation type="submission" date="2018-10" db="EMBL/GenBank/DDBJ databases">
        <title>Marmoricola sp. 4Q3S-7 whole genome shotgun sequence.</title>
        <authorList>
            <person name="Li F."/>
        </authorList>
    </citation>
    <scope>NUCLEOTIDE SEQUENCE [LARGE SCALE GENOMIC DNA]</scope>
    <source>
        <strain evidence="2 3">4Q3S-7</strain>
    </source>
</reference>
<organism evidence="2 3">
    <name type="scientific">Nocardioides mangrovicus</name>
    <dbReference type="NCBI Taxonomy" id="2478913"/>
    <lineage>
        <taxon>Bacteria</taxon>
        <taxon>Bacillati</taxon>
        <taxon>Actinomycetota</taxon>
        <taxon>Actinomycetes</taxon>
        <taxon>Propionibacteriales</taxon>
        <taxon>Nocardioidaceae</taxon>
        <taxon>Nocardioides</taxon>
    </lineage>
</organism>
<name>A0A3L8P7J8_9ACTN</name>
<keyword evidence="3" id="KW-1185">Reference proteome</keyword>
<proteinExistence type="predicted"/>
<keyword evidence="1" id="KW-1133">Transmembrane helix</keyword>
<gene>
    <name evidence="2" type="ORF">D9V37_04520</name>
</gene>
<comment type="caution">
    <text evidence="2">The sequence shown here is derived from an EMBL/GenBank/DDBJ whole genome shotgun (WGS) entry which is preliminary data.</text>
</comment>
<evidence type="ECO:0000313" key="2">
    <source>
        <dbReference type="EMBL" id="RLV51181.1"/>
    </source>
</evidence>
<evidence type="ECO:0000256" key="1">
    <source>
        <dbReference type="SAM" id="Phobius"/>
    </source>
</evidence>
<accession>A0A3L8P7J8</accession>
<feature type="transmembrane region" description="Helical" evidence="1">
    <location>
        <begin position="78"/>
        <end position="99"/>
    </location>
</feature>